<evidence type="ECO:0000256" key="1">
    <source>
        <dbReference type="SAM" id="Phobius"/>
    </source>
</evidence>
<comment type="caution">
    <text evidence="2">The sequence shown here is derived from an EMBL/GenBank/DDBJ whole genome shotgun (WGS) entry which is preliminary data.</text>
</comment>
<feature type="transmembrane region" description="Helical" evidence="1">
    <location>
        <begin position="178"/>
        <end position="200"/>
    </location>
</feature>
<dbReference type="Pfam" id="PF12730">
    <property type="entry name" value="ABC2_membrane_4"/>
    <property type="match status" value="1"/>
</dbReference>
<reference evidence="2 3" key="1">
    <citation type="submission" date="2019-08" db="EMBL/GenBank/DDBJ databases">
        <title>Whole genome sequencing of chitin degrading bacteria Chitinophaga pinensis YS16.</title>
        <authorList>
            <person name="Singh R.P."/>
            <person name="Manchanda G."/>
            <person name="Maurya I.K."/>
            <person name="Joshi N.K."/>
            <person name="Srivastava A.K."/>
        </authorList>
    </citation>
    <scope>NUCLEOTIDE SEQUENCE [LARGE SCALE GENOMIC DNA]</scope>
    <source>
        <strain evidence="2 3">YS-16</strain>
    </source>
</reference>
<dbReference type="RefSeq" id="WP_146303693.1">
    <property type="nucleotide sequence ID" value="NZ_VOHS01000002.1"/>
</dbReference>
<organism evidence="2 3">
    <name type="scientific">Chitinophaga pinensis</name>
    <dbReference type="NCBI Taxonomy" id="79329"/>
    <lineage>
        <taxon>Bacteria</taxon>
        <taxon>Pseudomonadati</taxon>
        <taxon>Bacteroidota</taxon>
        <taxon>Chitinophagia</taxon>
        <taxon>Chitinophagales</taxon>
        <taxon>Chitinophagaceae</taxon>
        <taxon>Chitinophaga</taxon>
    </lineage>
</organism>
<evidence type="ECO:0008006" key="4">
    <source>
        <dbReference type="Google" id="ProtNLM"/>
    </source>
</evidence>
<dbReference type="EMBL" id="VOHS01000002">
    <property type="protein sequence ID" value="TWW02171.1"/>
    <property type="molecule type" value="Genomic_DNA"/>
</dbReference>
<name>A0A5C6LY66_9BACT</name>
<feature type="transmembrane region" description="Helical" evidence="1">
    <location>
        <begin position="112"/>
        <end position="137"/>
    </location>
</feature>
<dbReference type="AlphaFoldDB" id="A0A5C6LY66"/>
<sequence length="260" mass="29775">MMQIIKIEWLKVKNYRSFWVFIGLGLLAMLAPNFVIHDIFVKNIPKEAQQLLGQSMYDFPLVWQTIASVNSYTSGIFSLLVITLVCNEFNYKTHRQNVIDGWERRDFVLSKLFWVVALALLAFLTSLIAVFIFGGVYGKAPFSMEGSRFLFYYLLQVLVSLSMALLTGMLVKRTGLAIILFLGYIMFIEQILVSIVKRFFGNVGGLFPLQAGDELLPFPIVEKLVKFSGPYDSVVYLTALIVYIALFIWLVFQRMLRTDL</sequence>
<proteinExistence type="predicted"/>
<dbReference type="PANTHER" id="PTHR37305:SF1">
    <property type="entry name" value="MEMBRANE PROTEIN"/>
    <property type="match status" value="1"/>
</dbReference>
<feature type="transmembrane region" description="Helical" evidence="1">
    <location>
        <begin position="234"/>
        <end position="252"/>
    </location>
</feature>
<feature type="transmembrane region" description="Helical" evidence="1">
    <location>
        <begin position="20"/>
        <end position="41"/>
    </location>
</feature>
<keyword evidence="1" id="KW-0812">Transmembrane</keyword>
<dbReference type="PANTHER" id="PTHR37305">
    <property type="entry name" value="INTEGRAL MEMBRANE PROTEIN-RELATED"/>
    <property type="match status" value="1"/>
</dbReference>
<accession>A0A5C6LY66</accession>
<gene>
    <name evidence="2" type="ORF">FEF09_03235</name>
</gene>
<dbReference type="Proteomes" id="UP000318815">
    <property type="component" value="Unassembled WGS sequence"/>
</dbReference>
<keyword evidence="3" id="KW-1185">Reference proteome</keyword>
<keyword evidence="1" id="KW-1133">Transmembrane helix</keyword>
<evidence type="ECO:0000313" key="3">
    <source>
        <dbReference type="Proteomes" id="UP000318815"/>
    </source>
</evidence>
<protein>
    <recommendedName>
        <fullName evidence="4">ABC-2 family transporter</fullName>
    </recommendedName>
</protein>
<feature type="transmembrane region" description="Helical" evidence="1">
    <location>
        <begin position="61"/>
        <end position="86"/>
    </location>
</feature>
<feature type="transmembrane region" description="Helical" evidence="1">
    <location>
        <begin position="149"/>
        <end position="171"/>
    </location>
</feature>
<dbReference type="OrthoDB" id="1452202at2"/>
<evidence type="ECO:0000313" key="2">
    <source>
        <dbReference type="EMBL" id="TWW02171.1"/>
    </source>
</evidence>
<keyword evidence="1" id="KW-0472">Membrane</keyword>